<dbReference type="InterPro" id="IPR004827">
    <property type="entry name" value="bZIP"/>
</dbReference>
<keyword evidence="4" id="KW-0539">Nucleus</keyword>
<keyword evidence="7" id="KW-1185">Reference proteome</keyword>
<dbReference type="PANTHER" id="PTHR19304">
    <property type="entry name" value="CYCLIC-AMP RESPONSE ELEMENT BINDING PROTEIN"/>
    <property type="match status" value="1"/>
</dbReference>
<sequence length="371" mass="41053">MNESDAEGGCHIHKRKHNVGLHLGINSGNSNTDDQTPTPTRFIRNCEEVGLFQDLQNVNPFEETFRIAATELATHGSLHLPPVASSDDSLHTPHIFPPILQEEKYSNSDDDFSVNDNILIIDESEVSKNCHRSTFNFNTLEGRGVSVSKVVTNTKGEVKSSPSQKNDITSKSVVKPKCLVHLQIQRELNRAAQVRSRAKKKLMFHKLAEEVSLLKSQTKQLAKENEKLKKEVVWLKTMLLYHKDCPVSKDPRIMDEVNLLAAKATEEKLQQKNPVATMLVPIQSNLSSQLPQLVTLQPINTAVLVQVPTALIPNPHSSKLTPLLPKVIPAPEPSGVSIGIVGLDCNNSLVDKKGTNCAKLRHANKQLSNPR</sequence>
<dbReference type="InterPro" id="IPR051027">
    <property type="entry name" value="bZIP_transcription_factors"/>
</dbReference>
<dbReference type="EMBL" id="JAVRBK010000002">
    <property type="protein sequence ID" value="KAK5647163.1"/>
    <property type="molecule type" value="Genomic_DNA"/>
</dbReference>
<accession>A0AAN7VLL5</accession>
<dbReference type="Pfam" id="PF00170">
    <property type="entry name" value="bZIP_1"/>
    <property type="match status" value="1"/>
</dbReference>
<dbReference type="PROSITE" id="PS50217">
    <property type="entry name" value="BZIP"/>
    <property type="match status" value="1"/>
</dbReference>
<dbReference type="AlphaFoldDB" id="A0AAN7VLL5"/>
<evidence type="ECO:0000256" key="1">
    <source>
        <dbReference type="ARBA" id="ARBA00004123"/>
    </source>
</evidence>
<dbReference type="GO" id="GO:0005634">
    <property type="term" value="C:nucleus"/>
    <property type="evidence" value="ECO:0007669"/>
    <property type="project" value="UniProtKB-SubCell"/>
</dbReference>
<keyword evidence="2" id="KW-0805">Transcription regulation</keyword>
<protein>
    <recommendedName>
        <fullName evidence="5">BZIP domain-containing protein</fullName>
    </recommendedName>
</protein>
<keyword evidence="3" id="KW-0804">Transcription</keyword>
<evidence type="ECO:0000256" key="4">
    <source>
        <dbReference type="ARBA" id="ARBA00023242"/>
    </source>
</evidence>
<feature type="domain" description="BZIP" evidence="5">
    <location>
        <begin position="185"/>
        <end position="242"/>
    </location>
</feature>
<dbReference type="SUPFAM" id="SSF57959">
    <property type="entry name" value="Leucine zipper domain"/>
    <property type="match status" value="1"/>
</dbReference>
<gene>
    <name evidence="6" type="ORF">RI129_002055</name>
</gene>
<evidence type="ECO:0000313" key="6">
    <source>
        <dbReference type="EMBL" id="KAK5647163.1"/>
    </source>
</evidence>
<dbReference type="Gene3D" id="1.20.5.170">
    <property type="match status" value="1"/>
</dbReference>
<evidence type="ECO:0000256" key="3">
    <source>
        <dbReference type="ARBA" id="ARBA00023163"/>
    </source>
</evidence>
<name>A0AAN7VLL5_9COLE</name>
<comment type="caution">
    <text evidence="6">The sequence shown here is derived from an EMBL/GenBank/DDBJ whole genome shotgun (WGS) entry which is preliminary data.</text>
</comment>
<organism evidence="6 7">
    <name type="scientific">Pyrocoelia pectoralis</name>
    <dbReference type="NCBI Taxonomy" id="417401"/>
    <lineage>
        <taxon>Eukaryota</taxon>
        <taxon>Metazoa</taxon>
        <taxon>Ecdysozoa</taxon>
        <taxon>Arthropoda</taxon>
        <taxon>Hexapoda</taxon>
        <taxon>Insecta</taxon>
        <taxon>Pterygota</taxon>
        <taxon>Neoptera</taxon>
        <taxon>Endopterygota</taxon>
        <taxon>Coleoptera</taxon>
        <taxon>Polyphaga</taxon>
        <taxon>Elateriformia</taxon>
        <taxon>Elateroidea</taxon>
        <taxon>Lampyridae</taxon>
        <taxon>Lampyrinae</taxon>
        <taxon>Pyrocoelia</taxon>
    </lineage>
</organism>
<proteinExistence type="predicted"/>
<reference evidence="6 7" key="1">
    <citation type="journal article" date="2024" name="Insects">
        <title>An Improved Chromosome-Level Genome Assembly of the Firefly Pyrocoelia pectoralis.</title>
        <authorList>
            <person name="Fu X."/>
            <person name="Meyer-Rochow V.B."/>
            <person name="Ballantyne L."/>
            <person name="Zhu X."/>
        </authorList>
    </citation>
    <scope>NUCLEOTIDE SEQUENCE [LARGE SCALE GENOMIC DNA]</scope>
    <source>
        <strain evidence="6">XCY_ONT2</strain>
    </source>
</reference>
<dbReference type="Proteomes" id="UP001329430">
    <property type="component" value="Chromosome 2"/>
</dbReference>
<evidence type="ECO:0000256" key="2">
    <source>
        <dbReference type="ARBA" id="ARBA00023015"/>
    </source>
</evidence>
<dbReference type="CDD" id="cd14686">
    <property type="entry name" value="bZIP"/>
    <property type="match status" value="1"/>
</dbReference>
<dbReference type="GO" id="GO:0003700">
    <property type="term" value="F:DNA-binding transcription factor activity"/>
    <property type="evidence" value="ECO:0007669"/>
    <property type="project" value="InterPro"/>
</dbReference>
<evidence type="ECO:0000259" key="5">
    <source>
        <dbReference type="PROSITE" id="PS50217"/>
    </source>
</evidence>
<dbReference type="InterPro" id="IPR046347">
    <property type="entry name" value="bZIP_sf"/>
</dbReference>
<evidence type="ECO:0000313" key="7">
    <source>
        <dbReference type="Proteomes" id="UP001329430"/>
    </source>
</evidence>
<comment type="subcellular location">
    <subcellularLocation>
        <location evidence="1">Nucleus</location>
    </subcellularLocation>
</comment>